<dbReference type="FunFam" id="3.80.10.10:FF:000610">
    <property type="entry name" value="Plant intracellular Ras-group-related LRR protein 9"/>
    <property type="match status" value="1"/>
</dbReference>
<evidence type="ECO:0000256" key="4">
    <source>
        <dbReference type="ARBA" id="ARBA00023786"/>
    </source>
</evidence>
<dbReference type="EMBL" id="MVGT01000078">
    <property type="protein sequence ID" value="OVA20609.1"/>
    <property type="molecule type" value="Genomic_DNA"/>
</dbReference>
<dbReference type="FunFam" id="3.80.10.10:FF:000746">
    <property type="entry name" value="Plant intracellular Ras-group-related LRR protein 2"/>
    <property type="match status" value="1"/>
</dbReference>
<keyword evidence="6" id="KW-1185">Reference proteome</keyword>
<protein>
    <submittedName>
        <fullName evidence="5">Leucine-rich repeat</fullName>
    </submittedName>
</protein>
<dbReference type="InterPro" id="IPR001611">
    <property type="entry name" value="Leu-rich_rpt"/>
</dbReference>
<gene>
    <name evidence="5" type="ORF">BVC80_1065g167</name>
</gene>
<dbReference type="GO" id="GO:0055046">
    <property type="term" value="P:microgametogenesis"/>
    <property type="evidence" value="ECO:0007669"/>
    <property type="project" value="UniProtKB-ARBA"/>
</dbReference>
<dbReference type="InterPro" id="IPR003591">
    <property type="entry name" value="Leu-rich_rpt_typical-subtyp"/>
</dbReference>
<evidence type="ECO:0000313" key="6">
    <source>
        <dbReference type="Proteomes" id="UP000195402"/>
    </source>
</evidence>
<accession>A0A200RD24</accession>
<organism evidence="5 6">
    <name type="scientific">Macleaya cordata</name>
    <name type="common">Five-seeded plume-poppy</name>
    <name type="synonym">Bocconia cordata</name>
    <dbReference type="NCBI Taxonomy" id="56857"/>
    <lineage>
        <taxon>Eukaryota</taxon>
        <taxon>Viridiplantae</taxon>
        <taxon>Streptophyta</taxon>
        <taxon>Embryophyta</taxon>
        <taxon>Tracheophyta</taxon>
        <taxon>Spermatophyta</taxon>
        <taxon>Magnoliopsida</taxon>
        <taxon>Ranunculales</taxon>
        <taxon>Papaveraceae</taxon>
        <taxon>Papaveroideae</taxon>
        <taxon>Macleaya</taxon>
    </lineage>
</organism>
<dbReference type="SMART" id="SM00364">
    <property type="entry name" value="LRR_BAC"/>
    <property type="match status" value="8"/>
</dbReference>
<keyword evidence="1" id="KW-0433">Leucine-rich repeat</keyword>
<dbReference type="InParanoid" id="A0A200RD24"/>
<dbReference type="SMART" id="SM00369">
    <property type="entry name" value="LRR_TYP"/>
    <property type="match status" value="8"/>
</dbReference>
<dbReference type="SUPFAM" id="SSF52058">
    <property type="entry name" value="L domain-like"/>
    <property type="match status" value="1"/>
</dbReference>
<name>A0A200RD24_MACCD</name>
<dbReference type="OMA" id="MIEANNE"/>
<dbReference type="Pfam" id="PF13855">
    <property type="entry name" value="LRR_8"/>
    <property type="match status" value="2"/>
</dbReference>
<dbReference type="Proteomes" id="UP000195402">
    <property type="component" value="Unassembled WGS sequence"/>
</dbReference>
<dbReference type="OrthoDB" id="1668230at2759"/>
<evidence type="ECO:0000313" key="5">
    <source>
        <dbReference type="EMBL" id="OVA20609.1"/>
    </source>
</evidence>
<dbReference type="PANTHER" id="PTHR48051:SF54">
    <property type="entry name" value="LEUCINE-RICH REPEAT-CONTAINING PROTEIN"/>
    <property type="match status" value="1"/>
</dbReference>
<evidence type="ECO:0000256" key="3">
    <source>
        <dbReference type="ARBA" id="ARBA00023054"/>
    </source>
</evidence>
<dbReference type="AlphaFoldDB" id="A0A200RD24"/>
<keyword evidence="3" id="KW-0175">Coiled coil</keyword>
<reference evidence="5 6" key="1">
    <citation type="journal article" date="2017" name="Mol. Plant">
        <title>The Genome of Medicinal Plant Macleaya cordata Provides New Insights into Benzylisoquinoline Alkaloids Metabolism.</title>
        <authorList>
            <person name="Liu X."/>
            <person name="Liu Y."/>
            <person name="Huang P."/>
            <person name="Ma Y."/>
            <person name="Qing Z."/>
            <person name="Tang Q."/>
            <person name="Cao H."/>
            <person name="Cheng P."/>
            <person name="Zheng Y."/>
            <person name="Yuan Z."/>
            <person name="Zhou Y."/>
            <person name="Liu J."/>
            <person name="Tang Z."/>
            <person name="Zhuo Y."/>
            <person name="Zhang Y."/>
            <person name="Yu L."/>
            <person name="Huang J."/>
            <person name="Yang P."/>
            <person name="Peng Q."/>
            <person name="Zhang J."/>
            <person name="Jiang W."/>
            <person name="Zhang Z."/>
            <person name="Lin K."/>
            <person name="Ro D.K."/>
            <person name="Chen X."/>
            <person name="Xiong X."/>
            <person name="Shang Y."/>
            <person name="Huang S."/>
            <person name="Zeng J."/>
        </authorList>
    </citation>
    <scope>NUCLEOTIDE SEQUENCE [LARGE SCALE GENOMIC DNA]</scope>
    <source>
        <strain evidence="6">cv. BLH2017</strain>
        <tissue evidence="5">Root</tissue>
    </source>
</reference>
<dbReference type="PRINTS" id="PR00019">
    <property type="entry name" value="LEURICHRPT"/>
</dbReference>
<evidence type="ECO:0000256" key="2">
    <source>
        <dbReference type="ARBA" id="ARBA00022737"/>
    </source>
</evidence>
<dbReference type="SMART" id="SM00365">
    <property type="entry name" value="LRR_SD22"/>
    <property type="match status" value="5"/>
</dbReference>
<dbReference type="GO" id="GO:0005737">
    <property type="term" value="C:cytoplasm"/>
    <property type="evidence" value="ECO:0007669"/>
    <property type="project" value="TreeGrafter"/>
</dbReference>
<comment type="caution">
    <text evidence="5">The sequence shown here is derived from an EMBL/GenBank/DDBJ whole genome shotgun (WGS) entry which is preliminary data.</text>
</comment>
<keyword evidence="2" id="KW-0677">Repeat</keyword>
<dbReference type="InterPro" id="IPR050216">
    <property type="entry name" value="LRR_domain-containing"/>
</dbReference>
<proteinExistence type="inferred from homology"/>
<dbReference type="Gene3D" id="3.80.10.10">
    <property type="entry name" value="Ribonuclease Inhibitor"/>
    <property type="match status" value="1"/>
</dbReference>
<dbReference type="PANTHER" id="PTHR48051">
    <property type="match status" value="1"/>
</dbReference>
<dbReference type="PROSITE" id="PS51450">
    <property type="entry name" value="LRR"/>
    <property type="match status" value="3"/>
</dbReference>
<evidence type="ECO:0000256" key="1">
    <source>
        <dbReference type="ARBA" id="ARBA00022614"/>
    </source>
</evidence>
<comment type="similarity">
    <text evidence="4">Belongs to the SHOC2 family.</text>
</comment>
<dbReference type="FunCoup" id="A0A200RD24">
    <property type="interactions" value="2442"/>
</dbReference>
<dbReference type="InterPro" id="IPR032675">
    <property type="entry name" value="LRR_dom_sf"/>
</dbReference>
<dbReference type="STRING" id="56857.A0A200RD24"/>
<sequence length="527" mass="59624">MDPNPNRFPILSYVMSRIPQIELKPKTDYELVMNDIEQQLSPSPSHGSNSYNSQAELKKQMPHLSHPKILASMTLAVSDVAQTRSILQTLGPRPDHEAVDTARTKIFEIESKLSKHLEHIVLAPRPDGVDRLEWRAEQAEKEKHYRQAAEKETHFCKALVQLDELHEAYEKLLKDTEKRLVKIYDSATVANEGQEVFVPPISEEVNEEVVGILQEESTGKGLERVELSGRQLRFLPKEFGRLHGLVVLNLSNNQLEVIPDSIAGLENLQELYLSTNLLESLPDSIGLLLNLKMLDVSTNKLQALPDTISHCRSLVELDASFNHLTYLPTNIGYELVNLQRLSIHFNKIRSFPSSICEMRSLRHLDAYFNEINSLPYAIGRLKNLEILNLSSNFSDLTELPYSIGELSNLRELDLSNNQIHALPDTFGQLENLTKLNLNLNPLVIPPTEVVNKGVEAVKQFMVQRWLDILAEEEEKDMIEANNEAQTGWLARSTSWLNRVVSDVSESVSGYVGPGGNSSRDRYLDQQL</sequence>